<dbReference type="AlphaFoldDB" id="A0A1E3NDV4"/>
<dbReference type="InterPro" id="IPR013087">
    <property type="entry name" value="Znf_C2H2_type"/>
</dbReference>
<evidence type="ECO:0000256" key="2">
    <source>
        <dbReference type="SAM" id="Coils"/>
    </source>
</evidence>
<reference evidence="5 6" key="1">
    <citation type="journal article" date="2016" name="Proc. Natl. Acad. Sci. U.S.A.">
        <title>Comparative genomics of biotechnologically important yeasts.</title>
        <authorList>
            <person name="Riley R."/>
            <person name="Haridas S."/>
            <person name="Wolfe K.H."/>
            <person name="Lopes M.R."/>
            <person name="Hittinger C.T."/>
            <person name="Goeker M."/>
            <person name="Salamov A.A."/>
            <person name="Wisecaver J.H."/>
            <person name="Long T.M."/>
            <person name="Calvey C.H."/>
            <person name="Aerts A.L."/>
            <person name="Barry K.W."/>
            <person name="Choi C."/>
            <person name="Clum A."/>
            <person name="Coughlan A.Y."/>
            <person name="Deshpande S."/>
            <person name="Douglass A.P."/>
            <person name="Hanson S.J."/>
            <person name="Klenk H.-P."/>
            <person name="LaButti K.M."/>
            <person name="Lapidus A."/>
            <person name="Lindquist E.A."/>
            <person name="Lipzen A.M."/>
            <person name="Meier-Kolthoff J.P."/>
            <person name="Ohm R.A."/>
            <person name="Otillar R.P."/>
            <person name="Pangilinan J.L."/>
            <person name="Peng Y."/>
            <person name="Rokas A."/>
            <person name="Rosa C.A."/>
            <person name="Scheuner C."/>
            <person name="Sibirny A.A."/>
            <person name="Slot J.C."/>
            <person name="Stielow J.B."/>
            <person name="Sun H."/>
            <person name="Kurtzman C.P."/>
            <person name="Blackwell M."/>
            <person name="Grigoriev I.V."/>
            <person name="Jeffries T.W."/>
        </authorList>
    </citation>
    <scope>NUCLEOTIDE SEQUENCE [LARGE SCALE GENOMIC DNA]</scope>
    <source>
        <strain evidence="5 6">NRRL Y-2026</strain>
    </source>
</reference>
<evidence type="ECO:0000313" key="6">
    <source>
        <dbReference type="Proteomes" id="UP000094455"/>
    </source>
</evidence>
<keyword evidence="1" id="KW-0479">Metal-binding</keyword>
<dbReference type="OrthoDB" id="9439903at2759"/>
<feature type="region of interest" description="Disordered" evidence="3">
    <location>
        <begin position="646"/>
        <end position="666"/>
    </location>
</feature>
<dbReference type="GeneID" id="30176756"/>
<evidence type="ECO:0000313" key="5">
    <source>
        <dbReference type="EMBL" id="ODQ44294.1"/>
    </source>
</evidence>
<evidence type="ECO:0000256" key="1">
    <source>
        <dbReference type="PROSITE-ProRule" id="PRU00042"/>
    </source>
</evidence>
<feature type="compositionally biased region" description="Polar residues" evidence="3">
    <location>
        <begin position="571"/>
        <end position="582"/>
    </location>
</feature>
<keyword evidence="2" id="KW-0175">Coiled coil</keyword>
<accession>A0A1E3NDV4</accession>
<feature type="compositionally biased region" description="Low complexity" evidence="3">
    <location>
        <begin position="157"/>
        <end position="171"/>
    </location>
</feature>
<feature type="region of interest" description="Disordered" evidence="3">
    <location>
        <begin position="564"/>
        <end position="586"/>
    </location>
</feature>
<dbReference type="STRING" id="763406.A0A1E3NDV4"/>
<dbReference type="PROSITE" id="PS50157">
    <property type="entry name" value="ZINC_FINGER_C2H2_2"/>
    <property type="match status" value="1"/>
</dbReference>
<dbReference type="EMBL" id="KV454007">
    <property type="protein sequence ID" value="ODQ44294.1"/>
    <property type="molecule type" value="Genomic_DNA"/>
</dbReference>
<dbReference type="Proteomes" id="UP000094455">
    <property type="component" value="Unassembled WGS sequence"/>
</dbReference>
<sequence>MKVAIDFLAAKLVCCLSWLLYPVQYVLTALFQSSLLLIDGMIFDGSHSGSGRKTGGSRDEKTALDADSLFPPTIKFIKNLTALDARTSRSARGGRKNADEEEQRQEAAPATAKQCSTASGSVFLPLTNARGELEFQLGHAAAEGATPLYHSVQQLTPNSDSVSPNSSSGDSVHAHGKAKANPAGVAFKSEFNNLSPVSSIKSNNSQESLNAAANSSDACVKDSLSDEDDCDDLEDDVPDSEKIHQCPHCDSKFRIRGYLTRHMKKHSKTKAYHCPFYDDSTESRCHQTGGFSRRDTFKTHLKARHFRYPPGVKSNKRTGMMGWCGICGEKFLNNEIWVERHIEMGLCPGLTDDYIKTLKIGKKKTGKHSKFLDVDNHENIYNNNNNSSSSNILNHNSQNNHYLLHQHLHTRNASPENIYGSTTASAIATNAALPSNSTAGFYMQSPSSVNSSPSPFLSNPSLHKQATLAHLQPTSHPLFNSISDTENHHTDSTADDLETLELLLKQQELTRIISSLKQKQEEAQNMQQLQSLQQLQQFQQQQSIQQLQQLQQLQQQQQQQQQMHVQHVQAPATSNTDSSPASIVSPATPMRLSQYSQGQPAESAYSSNANANANITTNQLQHFLLQQLQLQQLDLPVLKDEYEDEYPSLDGEFSNPSDLIRAGGNL</sequence>
<dbReference type="GO" id="GO:0008270">
    <property type="term" value="F:zinc ion binding"/>
    <property type="evidence" value="ECO:0007669"/>
    <property type="project" value="UniProtKB-KW"/>
</dbReference>
<protein>
    <recommendedName>
        <fullName evidence="4">C2H2-type domain-containing protein</fullName>
    </recommendedName>
</protein>
<organism evidence="5 6">
    <name type="scientific">Pichia membranifaciens NRRL Y-2026</name>
    <dbReference type="NCBI Taxonomy" id="763406"/>
    <lineage>
        <taxon>Eukaryota</taxon>
        <taxon>Fungi</taxon>
        <taxon>Dikarya</taxon>
        <taxon>Ascomycota</taxon>
        <taxon>Saccharomycotina</taxon>
        <taxon>Pichiomycetes</taxon>
        <taxon>Pichiales</taxon>
        <taxon>Pichiaceae</taxon>
        <taxon>Pichia</taxon>
    </lineage>
</organism>
<evidence type="ECO:0000259" key="4">
    <source>
        <dbReference type="PROSITE" id="PS50157"/>
    </source>
</evidence>
<feature type="region of interest" description="Disordered" evidence="3">
    <location>
        <begin position="87"/>
        <end position="114"/>
    </location>
</feature>
<keyword evidence="1" id="KW-0862">Zinc</keyword>
<evidence type="ECO:0000256" key="3">
    <source>
        <dbReference type="SAM" id="MobiDB-lite"/>
    </source>
</evidence>
<keyword evidence="6" id="KW-1185">Reference proteome</keyword>
<keyword evidence="1" id="KW-0863">Zinc-finger</keyword>
<dbReference type="InterPro" id="IPR036236">
    <property type="entry name" value="Znf_C2H2_sf"/>
</dbReference>
<feature type="coiled-coil region" evidence="2">
    <location>
        <begin position="506"/>
        <end position="560"/>
    </location>
</feature>
<dbReference type="PROSITE" id="PS00028">
    <property type="entry name" value="ZINC_FINGER_C2H2_1"/>
    <property type="match status" value="1"/>
</dbReference>
<feature type="region of interest" description="Disordered" evidence="3">
    <location>
        <begin position="155"/>
        <end position="180"/>
    </location>
</feature>
<dbReference type="SUPFAM" id="SSF57667">
    <property type="entry name" value="beta-beta-alpha zinc fingers"/>
    <property type="match status" value="1"/>
</dbReference>
<dbReference type="SMART" id="SM00355">
    <property type="entry name" value="ZnF_C2H2"/>
    <property type="match status" value="2"/>
</dbReference>
<name>A0A1E3NDV4_9ASCO</name>
<feature type="domain" description="C2H2-type" evidence="4">
    <location>
        <begin position="244"/>
        <end position="271"/>
    </location>
</feature>
<gene>
    <name evidence="5" type="ORF">PICMEDRAFT_13501</name>
</gene>
<dbReference type="RefSeq" id="XP_019015407.1">
    <property type="nucleotide sequence ID" value="XM_019160069.1"/>
</dbReference>
<proteinExistence type="predicted"/>
<dbReference type="Gene3D" id="3.30.160.60">
    <property type="entry name" value="Classic Zinc Finger"/>
    <property type="match status" value="1"/>
</dbReference>